<dbReference type="AlphaFoldDB" id="A0A9X7JSL7"/>
<keyword evidence="2" id="KW-0560">Oxidoreductase</keyword>
<evidence type="ECO:0000256" key="2">
    <source>
        <dbReference type="ARBA" id="ARBA00023002"/>
    </source>
</evidence>
<dbReference type="PANTHER" id="PTHR43245:SF51">
    <property type="entry name" value="SHORT CHAIN DEHYDROGENASE_REDUCTASE FAMILY 42E, MEMBER 2"/>
    <property type="match status" value="1"/>
</dbReference>
<accession>A0A9X7JSL7</accession>
<reference evidence="5 6" key="1">
    <citation type="submission" date="2018-03" db="EMBL/GenBank/DDBJ databases">
        <title>Chitinolytic properties of Streptosporangium nondiastaticum TBG75A20.</title>
        <authorList>
            <person name="Gayathri V."/>
            <person name="Shiburaj S."/>
        </authorList>
    </citation>
    <scope>NUCLEOTIDE SEQUENCE [LARGE SCALE GENOMIC DNA]</scope>
    <source>
        <strain evidence="5 6">TBG75A20</strain>
    </source>
</reference>
<dbReference type="GO" id="GO:0006694">
    <property type="term" value="P:steroid biosynthetic process"/>
    <property type="evidence" value="ECO:0007669"/>
    <property type="project" value="InterPro"/>
</dbReference>
<feature type="compositionally biased region" description="Low complexity" evidence="3">
    <location>
        <begin position="244"/>
        <end position="257"/>
    </location>
</feature>
<dbReference type="Gene3D" id="3.40.50.720">
    <property type="entry name" value="NAD(P)-binding Rossmann-like Domain"/>
    <property type="match status" value="1"/>
</dbReference>
<protein>
    <submittedName>
        <fullName evidence="5">3-beta hydroxysteroid dehydrogenase</fullName>
    </submittedName>
</protein>
<comment type="caution">
    <text evidence="5">The sequence shown here is derived from an EMBL/GenBank/DDBJ whole genome shotgun (WGS) entry which is preliminary data.</text>
</comment>
<dbReference type="Proteomes" id="UP000242427">
    <property type="component" value="Unassembled WGS sequence"/>
</dbReference>
<evidence type="ECO:0000256" key="3">
    <source>
        <dbReference type="SAM" id="MobiDB-lite"/>
    </source>
</evidence>
<dbReference type="RefSeq" id="WP_106675181.1">
    <property type="nucleotide sequence ID" value="NZ_PXWG01000013.1"/>
</dbReference>
<dbReference type="InterPro" id="IPR036291">
    <property type="entry name" value="NAD(P)-bd_dom_sf"/>
</dbReference>
<feature type="region of interest" description="Disordered" evidence="3">
    <location>
        <begin position="220"/>
        <end position="280"/>
    </location>
</feature>
<gene>
    <name evidence="5" type="ORF">B7P34_08415</name>
</gene>
<dbReference type="SUPFAM" id="SSF51735">
    <property type="entry name" value="NAD(P)-binding Rossmann-fold domains"/>
    <property type="match status" value="1"/>
</dbReference>
<evidence type="ECO:0000313" key="6">
    <source>
        <dbReference type="Proteomes" id="UP000242427"/>
    </source>
</evidence>
<evidence type="ECO:0000256" key="1">
    <source>
        <dbReference type="ARBA" id="ARBA00009219"/>
    </source>
</evidence>
<dbReference type="GO" id="GO:0016616">
    <property type="term" value="F:oxidoreductase activity, acting on the CH-OH group of donors, NAD or NADP as acceptor"/>
    <property type="evidence" value="ECO:0007669"/>
    <property type="project" value="InterPro"/>
</dbReference>
<evidence type="ECO:0000259" key="4">
    <source>
        <dbReference type="Pfam" id="PF01073"/>
    </source>
</evidence>
<proteinExistence type="inferred from homology"/>
<name>A0A9X7JSL7_9ACTN</name>
<comment type="similarity">
    <text evidence="1">Belongs to the 3-beta-HSD family.</text>
</comment>
<dbReference type="OrthoDB" id="3174087at2"/>
<dbReference type="Pfam" id="PF01073">
    <property type="entry name" value="3Beta_HSD"/>
    <property type="match status" value="1"/>
</dbReference>
<dbReference type="EMBL" id="PXWG01000013">
    <property type="protein sequence ID" value="PSJ29132.1"/>
    <property type="molecule type" value="Genomic_DNA"/>
</dbReference>
<keyword evidence="6" id="KW-1185">Reference proteome</keyword>
<organism evidence="5 6">
    <name type="scientific">Streptosporangium nondiastaticum</name>
    <dbReference type="NCBI Taxonomy" id="35764"/>
    <lineage>
        <taxon>Bacteria</taxon>
        <taxon>Bacillati</taxon>
        <taxon>Actinomycetota</taxon>
        <taxon>Actinomycetes</taxon>
        <taxon>Streptosporangiales</taxon>
        <taxon>Streptosporangiaceae</taxon>
        <taxon>Streptosporangium</taxon>
    </lineage>
</organism>
<sequence length="280" mass="29997">MKTLVTGGSGFLGRAVCTRLAEAGYQVRSLSRTLHPQLSKAGIEQYQADIRHASHVAAAAEGCQAVVHCAAKVSLWGSPSDYQTVNVTGTHHVIAACRRHGIDRLVFTSSPSVVIGSTHLEGVDESHPYAARYGNHYGRTKAEAERAVNAADSAGLATVCLRPHAIIGPGDPHLVPRLLHRARSGRLRWPGGGQHLTDFTYIDDAAEHIFWLWRSCAPGARSQGEHTSLARARAPCHPRRREPAAASRRPAARAPGRTGRRGPRGCRGTGTAVPVFAHHG</sequence>
<evidence type="ECO:0000313" key="5">
    <source>
        <dbReference type="EMBL" id="PSJ29132.1"/>
    </source>
</evidence>
<feature type="domain" description="3-beta hydroxysteroid dehydrogenase/isomerase" evidence="4">
    <location>
        <begin position="4"/>
        <end position="207"/>
    </location>
</feature>
<dbReference type="InterPro" id="IPR050177">
    <property type="entry name" value="Lipid_A_modif_metabolic_enz"/>
</dbReference>
<dbReference type="PANTHER" id="PTHR43245">
    <property type="entry name" value="BIFUNCTIONAL POLYMYXIN RESISTANCE PROTEIN ARNA"/>
    <property type="match status" value="1"/>
</dbReference>
<dbReference type="InterPro" id="IPR002225">
    <property type="entry name" value="3Beta_OHSteriod_DH/Estase"/>
</dbReference>